<dbReference type="EMBL" id="CP042266">
    <property type="protein sequence ID" value="QDY79706.1"/>
    <property type="molecule type" value="Genomic_DNA"/>
</dbReference>
<name>A0A5B8JE78_9ACTN</name>
<feature type="compositionally biased region" description="Basic and acidic residues" evidence="1">
    <location>
        <begin position="108"/>
        <end position="123"/>
    </location>
</feature>
<evidence type="ECO:0008006" key="4">
    <source>
        <dbReference type="Google" id="ProtNLM"/>
    </source>
</evidence>
<dbReference type="KEGG" id="sqz:FQU76_27780"/>
<dbReference type="RefSeq" id="WP_146482991.1">
    <property type="nucleotide sequence ID" value="NZ_CP042266.1"/>
</dbReference>
<sequence length="262" mass="27952">MTAAEPVRLRCPDCHRDHRYTSPGYPCPCGAPVAVPLLGAAEPAVLHRRVWDEEWVTVRCAACGEENDWPRPEVGCPCGTLLRPAVRTADTPPEELDGPPPAAAARPDPAERVPEPRSGDRVRPVFRPAPIRTARDAVEAAARYLVWLGFRDVVPQVVHQPEPRSGIPAGPRLPAGTDLRGRGVVAQVEPSTLRTTLRDVECLWLNGLTAAATPVYFALAGYTDEALARADDLGIPLFTVDLAGEPQPVNGPARGLAAAGAS</sequence>
<gene>
    <name evidence="2" type="ORF">FQU76_27780</name>
</gene>
<accession>A0A5B8JE78</accession>
<feature type="region of interest" description="Disordered" evidence="1">
    <location>
        <begin position="89"/>
        <end position="124"/>
    </location>
</feature>
<dbReference type="OrthoDB" id="4978993at2"/>
<keyword evidence="3" id="KW-1185">Reference proteome</keyword>
<evidence type="ECO:0000313" key="2">
    <source>
        <dbReference type="EMBL" id="QDY79706.1"/>
    </source>
</evidence>
<evidence type="ECO:0000313" key="3">
    <source>
        <dbReference type="Proteomes" id="UP000320580"/>
    </source>
</evidence>
<dbReference type="AlphaFoldDB" id="A0A5B8JE78"/>
<proteinExistence type="predicted"/>
<reference evidence="2 3" key="1">
    <citation type="submission" date="2019-07" db="EMBL/GenBank/DDBJ databases">
        <authorList>
            <person name="Zhu P."/>
        </authorList>
    </citation>
    <scope>NUCLEOTIDE SEQUENCE [LARGE SCALE GENOMIC DNA]</scope>
    <source>
        <strain evidence="2 3">SSL-25</strain>
    </source>
</reference>
<dbReference type="Proteomes" id="UP000320580">
    <property type="component" value="Chromosome"/>
</dbReference>
<organism evidence="2 3">
    <name type="scientific">Streptomyces qinzhouensis</name>
    <dbReference type="NCBI Taxonomy" id="2599401"/>
    <lineage>
        <taxon>Bacteria</taxon>
        <taxon>Bacillati</taxon>
        <taxon>Actinomycetota</taxon>
        <taxon>Actinomycetes</taxon>
        <taxon>Kitasatosporales</taxon>
        <taxon>Streptomycetaceae</taxon>
        <taxon>Streptomyces</taxon>
    </lineage>
</organism>
<protein>
    <recommendedName>
        <fullName evidence="4">Restriction endonuclease</fullName>
    </recommendedName>
</protein>
<evidence type="ECO:0000256" key="1">
    <source>
        <dbReference type="SAM" id="MobiDB-lite"/>
    </source>
</evidence>